<sequence length="236" mass="27501">MDKNIKGNYKLNLSKETKQFIIYYAETDKSCIEKVSYMLEDSYDRITNRFNQKLEKKLVVEIYSEHTELLNALGFPNAPKWVRGGIGVGKILIASPLNPPYGTDFDGVVNTAVHEFVHIIVNKINNNIPRWLNEGIASYEAKDNNPEWIIKTIKNGLENNNIPRFKDLDTGDDFETFFNRDGYQYSYTIVEFIVTEFGYDKLKEFIQSPTMYLEVFGLTKNQLQEKWITYIGEKYL</sequence>
<feature type="domain" description="Peptidase MA-like" evidence="1">
    <location>
        <begin position="51"/>
        <end position="230"/>
    </location>
</feature>
<reference evidence="2 3" key="1">
    <citation type="submission" date="2020-07" db="EMBL/GenBank/DDBJ databases">
        <title>Vallitalea guaymasensis genome.</title>
        <authorList>
            <person name="Postec A."/>
        </authorList>
    </citation>
    <scope>NUCLEOTIDE SEQUENCE [LARGE SCALE GENOMIC DNA]</scope>
    <source>
        <strain evidence="2 3">Ra1766G1</strain>
    </source>
</reference>
<evidence type="ECO:0000313" key="3">
    <source>
        <dbReference type="Proteomes" id="UP000677305"/>
    </source>
</evidence>
<accession>A0A8J8M918</accession>
<dbReference type="Pfam" id="PF13485">
    <property type="entry name" value="Peptidase_MA_2"/>
    <property type="match status" value="1"/>
</dbReference>
<dbReference type="InterPro" id="IPR039568">
    <property type="entry name" value="Peptidase_MA-like_dom"/>
</dbReference>
<evidence type="ECO:0000313" key="2">
    <source>
        <dbReference type="EMBL" id="QUH28544.1"/>
    </source>
</evidence>
<evidence type="ECO:0000259" key="1">
    <source>
        <dbReference type="Pfam" id="PF13485"/>
    </source>
</evidence>
<dbReference type="EMBL" id="CP058561">
    <property type="protein sequence ID" value="QUH28544.1"/>
    <property type="molecule type" value="Genomic_DNA"/>
</dbReference>
<dbReference type="Proteomes" id="UP000677305">
    <property type="component" value="Chromosome"/>
</dbReference>
<dbReference type="KEGG" id="vgu:HYG85_06240"/>
<protein>
    <recommendedName>
        <fullName evidence="1">Peptidase MA-like domain-containing protein</fullName>
    </recommendedName>
</protein>
<proteinExistence type="predicted"/>
<name>A0A8J8M918_9FIRM</name>
<gene>
    <name evidence="2" type="ORF">HYG85_06240</name>
</gene>
<dbReference type="AlphaFoldDB" id="A0A8J8M918"/>
<organism evidence="2 3">
    <name type="scientific">Vallitalea guaymasensis</name>
    <dbReference type="NCBI Taxonomy" id="1185412"/>
    <lineage>
        <taxon>Bacteria</taxon>
        <taxon>Bacillati</taxon>
        <taxon>Bacillota</taxon>
        <taxon>Clostridia</taxon>
        <taxon>Lachnospirales</taxon>
        <taxon>Vallitaleaceae</taxon>
        <taxon>Vallitalea</taxon>
    </lineage>
</organism>
<dbReference type="RefSeq" id="WP_212692770.1">
    <property type="nucleotide sequence ID" value="NZ_CP058561.1"/>
</dbReference>
<keyword evidence="3" id="KW-1185">Reference proteome</keyword>